<reference evidence="1 2" key="1">
    <citation type="submission" date="2013-08" db="EMBL/GenBank/DDBJ databases">
        <authorList>
            <person name="Durkin A.S."/>
            <person name="Haft D.R."/>
            <person name="McCorrison J."/>
            <person name="Torralba M."/>
            <person name="Gillis M."/>
            <person name="Haft D.H."/>
            <person name="Methe B."/>
            <person name="Sutton G."/>
            <person name="Nelson K.E."/>
        </authorList>
    </citation>
    <scope>NUCLEOTIDE SEQUENCE [LARGE SCALE GENOMIC DNA]</scope>
    <source>
        <strain evidence="1 2">F0067</strain>
    </source>
</reference>
<protein>
    <submittedName>
        <fullName evidence="1">Uncharacterized protein</fullName>
    </submittedName>
</protein>
<dbReference type="AlphaFoldDB" id="U2P3Z0"/>
<evidence type="ECO:0000313" key="1">
    <source>
        <dbReference type="EMBL" id="ERK38399.1"/>
    </source>
</evidence>
<keyword evidence="2" id="KW-1185">Reference proteome</keyword>
<dbReference type="EMBL" id="AWEY01000039">
    <property type="protein sequence ID" value="ERK38399.1"/>
    <property type="molecule type" value="Genomic_DNA"/>
</dbReference>
<dbReference type="PATRIC" id="fig|1115809.3.peg.2388"/>
<gene>
    <name evidence="1" type="ORF">HMPREF9135_0948</name>
</gene>
<accession>U2P3Z0</accession>
<sequence length="49" mass="5657">MQQGNVIINVRFCLLLFNHLQTYIKLLYLALAESRKKISLKEMGWAGCS</sequence>
<name>U2P3Z0_9BACT</name>
<proteinExistence type="predicted"/>
<comment type="caution">
    <text evidence="1">The sequence shown here is derived from an EMBL/GenBank/DDBJ whole genome shotgun (WGS) entry which is preliminary data.</text>
</comment>
<dbReference type="Proteomes" id="UP000016648">
    <property type="component" value="Unassembled WGS sequence"/>
</dbReference>
<evidence type="ECO:0000313" key="2">
    <source>
        <dbReference type="Proteomes" id="UP000016648"/>
    </source>
</evidence>
<organism evidence="1 2">
    <name type="scientific">Segatella baroniae F0067</name>
    <dbReference type="NCBI Taxonomy" id="1115809"/>
    <lineage>
        <taxon>Bacteria</taxon>
        <taxon>Pseudomonadati</taxon>
        <taxon>Bacteroidota</taxon>
        <taxon>Bacteroidia</taxon>
        <taxon>Bacteroidales</taxon>
        <taxon>Prevotellaceae</taxon>
        <taxon>Segatella</taxon>
    </lineage>
</organism>